<sequence length="141" mass="16065">MTAETLVGTWRLLSFEIRSANGQMVYPLGQDAVGYLVYTADGYMFLAMMRADRPHFASDDPGKATPAEKLAASDSYMTYCGTYHYQDNTVIHHVELSLFPNWKGTHFERIVEFDDNRLILKTAPQLVFGAWQTGYLIWTRA</sequence>
<organism evidence="2 3">
    <name type="scientific">Thermosporothrix hazakensis</name>
    <dbReference type="NCBI Taxonomy" id="644383"/>
    <lineage>
        <taxon>Bacteria</taxon>
        <taxon>Bacillati</taxon>
        <taxon>Chloroflexota</taxon>
        <taxon>Ktedonobacteria</taxon>
        <taxon>Ktedonobacterales</taxon>
        <taxon>Thermosporotrichaceae</taxon>
        <taxon>Thermosporothrix</taxon>
    </lineage>
</organism>
<reference evidence="2 3" key="1">
    <citation type="submission" date="2018-06" db="EMBL/GenBank/DDBJ databases">
        <title>Genomic Encyclopedia of Archaeal and Bacterial Type Strains, Phase II (KMG-II): from individual species to whole genera.</title>
        <authorList>
            <person name="Goeker M."/>
        </authorList>
    </citation>
    <scope>NUCLEOTIDE SEQUENCE [LARGE SCALE GENOMIC DNA]</scope>
    <source>
        <strain evidence="2 3">ATCC BAA-1881</strain>
    </source>
</reference>
<evidence type="ECO:0000313" key="3">
    <source>
        <dbReference type="Proteomes" id="UP000248806"/>
    </source>
</evidence>
<dbReference type="OrthoDB" id="118834at2"/>
<evidence type="ECO:0000313" key="2">
    <source>
        <dbReference type="EMBL" id="PZW18318.1"/>
    </source>
</evidence>
<accession>A0A326TQS6</accession>
<dbReference type="Proteomes" id="UP000248806">
    <property type="component" value="Unassembled WGS sequence"/>
</dbReference>
<comment type="caution">
    <text evidence="2">The sequence shown here is derived from an EMBL/GenBank/DDBJ whole genome shotgun (WGS) entry which is preliminary data.</text>
</comment>
<dbReference type="AlphaFoldDB" id="A0A326TQS6"/>
<dbReference type="Pfam" id="PF13924">
    <property type="entry name" value="Lipocalin_5"/>
    <property type="match status" value="1"/>
</dbReference>
<proteinExistence type="predicted"/>
<gene>
    <name evidence="2" type="ORF">EI42_06235</name>
</gene>
<name>A0A326TQS6_THEHA</name>
<evidence type="ECO:0000259" key="1">
    <source>
        <dbReference type="Pfam" id="PF13924"/>
    </source>
</evidence>
<dbReference type="RefSeq" id="WP_111326611.1">
    <property type="nucleotide sequence ID" value="NZ_BIFX01000003.1"/>
</dbReference>
<protein>
    <submittedName>
        <fullName evidence="2">Lipocalin-like protein</fullName>
    </submittedName>
</protein>
<keyword evidence="3" id="KW-1185">Reference proteome</keyword>
<dbReference type="EMBL" id="QKUF01000053">
    <property type="protein sequence ID" value="PZW18318.1"/>
    <property type="molecule type" value="Genomic_DNA"/>
</dbReference>
<feature type="domain" description="Lipocalin-like" evidence="1">
    <location>
        <begin position="7"/>
        <end position="141"/>
    </location>
</feature>
<dbReference type="InterPro" id="IPR024311">
    <property type="entry name" value="Lipocalin-like"/>
</dbReference>